<dbReference type="AlphaFoldDB" id="A0A2P1PUJ8"/>
<dbReference type="InterPro" id="IPR041168">
    <property type="entry name" value="LodA_N"/>
</dbReference>
<sequence length="683" mass="76034">MSHQAYSFRVHPAIGFSRVGNSPDYYLAPETAAGMPIAGKRYNGGIPINAKTNEPIKSSELRDADGRLVRHAQRFRIYAYAPSQAGTYPAPESFEITIGSKVAGRTVVDIIWQVHLANKKANQFVLENPDVGDRDLLIQGYEQGNLPPLRNLDQGIDGNDVLRLRKLVIDPGPRALKASEKSVRQFNVSDKASYYDPIQNQIVEIKHYPKSFPRDSFSLYNPWGEIDTLGEMLTDDAGRLIVPGGYGRASAIQTPTPGGGLEPAPLEDAVDNDGWFDDCSDGPVDATLVFDDGSCVAVHGAWLNVTDPSFAPQTQNAVSLWDDIYDTWVRKLNLEPDLYENGVYNRDYRAWFPDQVLPFFVAAATQRWNTNLPKFAIRAHEAVGQIQATDNPKETIMSGLAFVRDPNLPQSNYQGAPFMPLSLGDNGRAFLSPRHTQYFLLEQWERGCFHGDARPMGAGDQLDRDTLINCLGGRFSPGIDMTFIIRQPGLYEVDWRARGSGPFRIHKAALDYAKASDKQPFLGEGWVPLHRESDGLEPGDASKFMSVPWHTDYNSCGTHQTAPNPADNTQPAQTTLYWSWPAQRPFAVYTADDARHGDLNTQRLSIRGFGTASGDPSNQGRFQQYIDFMRHWPEVGTILQATQIDTVSGSFQDDWYLEVQSQFDDSNSEVQPWPINGLTPSPN</sequence>
<gene>
    <name evidence="3" type="ORF">C7S18_15580</name>
</gene>
<dbReference type="GO" id="GO:0033736">
    <property type="term" value="F:L-lysine 6-oxidase activity"/>
    <property type="evidence" value="ECO:0007669"/>
    <property type="project" value="InterPro"/>
</dbReference>
<dbReference type="Pfam" id="PF17990">
    <property type="entry name" value="LodA_N"/>
    <property type="match status" value="1"/>
</dbReference>
<evidence type="ECO:0000259" key="1">
    <source>
        <dbReference type="Pfam" id="PF17990"/>
    </source>
</evidence>
<keyword evidence="4" id="KW-1185">Reference proteome</keyword>
<dbReference type="Proteomes" id="UP000241074">
    <property type="component" value="Chromosome"/>
</dbReference>
<organism evidence="3 4">
    <name type="scientific">Ahniella affigens</name>
    <dbReference type="NCBI Taxonomy" id="2021234"/>
    <lineage>
        <taxon>Bacteria</taxon>
        <taxon>Pseudomonadati</taxon>
        <taxon>Pseudomonadota</taxon>
        <taxon>Gammaproteobacteria</taxon>
        <taxon>Lysobacterales</taxon>
        <taxon>Rhodanobacteraceae</taxon>
        <taxon>Ahniella</taxon>
    </lineage>
</organism>
<feature type="domain" description="L-lysine epsilon oxidase C-terminal" evidence="2">
    <location>
        <begin position="421"/>
        <end position="562"/>
    </location>
</feature>
<dbReference type="CDD" id="cd14732">
    <property type="entry name" value="LodA"/>
    <property type="match status" value="1"/>
</dbReference>
<name>A0A2P1PUJ8_9GAMM</name>
<evidence type="ECO:0000313" key="4">
    <source>
        <dbReference type="Proteomes" id="UP000241074"/>
    </source>
</evidence>
<dbReference type="Pfam" id="PF18417">
    <property type="entry name" value="LodA_C"/>
    <property type="match status" value="1"/>
</dbReference>
<dbReference type="GO" id="GO:1900191">
    <property type="term" value="P:negative regulation of single-species biofilm formation"/>
    <property type="evidence" value="ECO:0007669"/>
    <property type="project" value="InterPro"/>
</dbReference>
<dbReference type="OrthoDB" id="336698at2"/>
<evidence type="ECO:0000313" key="3">
    <source>
        <dbReference type="EMBL" id="AVP98519.1"/>
    </source>
</evidence>
<reference evidence="3 4" key="1">
    <citation type="submission" date="2018-03" db="EMBL/GenBank/DDBJ databases">
        <title>Ahniella affigens gen. nov., sp. nov., a gammaproteobacterium isolated from sandy soil near a stream.</title>
        <authorList>
            <person name="Ko Y."/>
            <person name="Kim J.-H."/>
        </authorList>
    </citation>
    <scope>NUCLEOTIDE SEQUENCE [LARGE SCALE GENOMIC DNA]</scope>
    <source>
        <strain evidence="3 4">D13</strain>
    </source>
</reference>
<evidence type="ECO:0000259" key="2">
    <source>
        <dbReference type="Pfam" id="PF18417"/>
    </source>
</evidence>
<reference evidence="3 4" key="2">
    <citation type="submission" date="2018-03" db="EMBL/GenBank/DDBJ databases">
        <authorList>
            <person name="Keele B.F."/>
        </authorList>
    </citation>
    <scope>NUCLEOTIDE SEQUENCE [LARGE SCALE GENOMIC DNA]</scope>
    <source>
        <strain evidence="3 4">D13</strain>
    </source>
</reference>
<protein>
    <recommendedName>
        <fullName evidence="5">L-lysine 6-oxidase</fullName>
    </recommendedName>
</protein>
<evidence type="ECO:0008006" key="5">
    <source>
        <dbReference type="Google" id="ProtNLM"/>
    </source>
</evidence>
<accession>A0A2P1PUJ8</accession>
<dbReference type="EMBL" id="CP027860">
    <property type="protein sequence ID" value="AVP98519.1"/>
    <property type="molecule type" value="Genomic_DNA"/>
</dbReference>
<feature type="domain" description="L-Lysine epsilon oxidase N-terminal" evidence="1">
    <location>
        <begin position="11"/>
        <end position="304"/>
    </location>
</feature>
<dbReference type="RefSeq" id="WP_106892440.1">
    <property type="nucleotide sequence ID" value="NZ_CP027860.1"/>
</dbReference>
<proteinExistence type="predicted"/>
<dbReference type="GO" id="GO:0031640">
    <property type="term" value="P:killing of cells of another organism"/>
    <property type="evidence" value="ECO:0007669"/>
    <property type="project" value="InterPro"/>
</dbReference>
<dbReference type="InterPro" id="IPR041173">
    <property type="entry name" value="LodA_C"/>
</dbReference>
<dbReference type="InterPro" id="IPR033797">
    <property type="entry name" value="LodA"/>
</dbReference>
<dbReference type="KEGG" id="xba:C7S18_15580"/>